<reference evidence="2" key="1">
    <citation type="submission" date="2020-08" db="EMBL/GenBank/DDBJ databases">
        <title>Genome public.</title>
        <authorList>
            <person name="Liu C."/>
            <person name="Sun Q."/>
        </authorList>
    </citation>
    <scope>NUCLEOTIDE SEQUENCE</scope>
    <source>
        <strain evidence="2">NSJ-24</strain>
    </source>
</reference>
<dbReference type="InterPro" id="IPR045962">
    <property type="entry name" value="DUF6382"/>
</dbReference>
<proteinExistence type="predicted"/>
<keyword evidence="3" id="KW-1185">Reference proteome</keyword>
<dbReference type="Proteomes" id="UP000610862">
    <property type="component" value="Unassembled WGS sequence"/>
</dbReference>
<sequence length="181" mass="21312">MWENKEFRIRLEENSMKDFEKIMLTSGECSIFIPMGFIREGSGEYGSYNCSGFAPLNSYRIERTEDALYILENVLLILKRSVEYFIDPSKVKITNETVFYNKDTGQVKIAYVPLLKEEMNLKKNLVKFIGQLKSEIRDDKENYLVEAAKYIYFHNYYLREMINKVGVLKRQVYTEENAGKS</sequence>
<evidence type="ECO:0000259" key="1">
    <source>
        <dbReference type="Pfam" id="PF19909"/>
    </source>
</evidence>
<organism evidence="2 3">
    <name type="scientific">Lentihominibacter hominis</name>
    <dbReference type="NCBI Taxonomy" id="2763645"/>
    <lineage>
        <taxon>Bacteria</taxon>
        <taxon>Bacillati</taxon>
        <taxon>Bacillota</taxon>
        <taxon>Clostridia</taxon>
        <taxon>Peptostreptococcales</taxon>
        <taxon>Anaerovoracaceae</taxon>
        <taxon>Lentihominibacter</taxon>
    </lineage>
</organism>
<name>A0A926E8A7_9FIRM</name>
<feature type="domain" description="DUF6382" evidence="1">
    <location>
        <begin position="8"/>
        <end position="141"/>
    </location>
</feature>
<protein>
    <recommendedName>
        <fullName evidence="1">DUF6382 domain-containing protein</fullName>
    </recommendedName>
</protein>
<dbReference type="EMBL" id="JACRTA010000003">
    <property type="protein sequence ID" value="MBC8569167.1"/>
    <property type="molecule type" value="Genomic_DNA"/>
</dbReference>
<gene>
    <name evidence="2" type="ORF">H8692_10395</name>
</gene>
<comment type="caution">
    <text evidence="2">The sequence shown here is derived from an EMBL/GenBank/DDBJ whole genome shotgun (WGS) entry which is preliminary data.</text>
</comment>
<evidence type="ECO:0000313" key="2">
    <source>
        <dbReference type="EMBL" id="MBC8569167.1"/>
    </source>
</evidence>
<accession>A0A926E8A7</accession>
<dbReference type="AlphaFoldDB" id="A0A926E8A7"/>
<evidence type="ECO:0000313" key="3">
    <source>
        <dbReference type="Proteomes" id="UP000610862"/>
    </source>
</evidence>
<dbReference type="Pfam" id="PF19909">
    <property type="entry name" value="DUF6382"/>
    <property type="match status" value="1"/>
</dbReference>
<dbReference type="RefSeq" id="WP_177270084.1">
    <property type="nucleotide sequence ID" value="NZ_JACRTA010000003.1"/>
</dbReference>